<accession>A0A6A6UMF1</accession>
<dbReference type="SUPFAM" id="SSF51430">
    <property type="entry name" value="NAD(P)-linked oxidoreductase"/>
    <property type="match status" value="1"/>
</dbReference>
<sequence length="325" mass="34588">MAPKAPYILLGAGGGIVPNSSPEEMASLLKHIQTLPVPIYGIDTAGVYPMPDPGLSERVLGKAGIGETPLILDTKILVGQTVDSSNGGALSKVNLQKSMDKSLEQLKVKKVRVIYAHQPDTQTSVAEAVEGFGKILKDGKAESWGVSNFSAAQVEEYAAEAKKQGVPLPTLYQGQYNAIFRSPEEDLFPVLKKHGIKFYAYSPTAGGFLSTKVAASDGAELPSRFQAGHRAADRMNAKYNKPKTRAALVSLHKVAEAQGIDLLGASLRWLAYHSPLGEGDGIILGASKVEQIDHSDGEIAKGPLPEDIVAEYEKLWAVAKGEEGS</sequence>
<protein>
    <submittedName>
        <fullName evidence="3">Aldehyde reductase</fullName>
    </submittedName>
</protein>
<keyword evidence="1" id="KW-0560">Oxidoreductase</keyword>
<dbReference type="Proteomes" id="UP000799302">
    <property type="component" value="Unassembled WGS sequence"/>
</dbReference>
<dbReference type="InterPro" id="IPR036812">
    <property type="entry name" value="NAD(P)_OxRdtase_dom_sf"/>
</dbReference>
<dbReference type="EMBL" id="MU004231">
    <property type="protein sequence ID" value="KAF2673429.1"/>
    <property type="molecule type" value="Genomic_DNA"/>
</dbReference>
<proteinExistence type="predicted"/>
<reference evidence="3" key="1">
    <citation type="journal article" date="2020" name="Stud. Mycol.">
        <title>101 Dothideomycetes genomes: a test case for predicting lifestyles and emergence of pathogens.</title>
        <authorList>
            <person name="Haridas S."/>
            <person name="Albert R."/>
            <person name="Binder M."/>
            <person name="Bloem J."/>
            <person name="Labutti K."/>
            <person name="Salamov A."/>
            <person name="Andreopoulos B."/>
            <person name="Baker S."/>
            <person name="Barry K."/>
            <person name="Bills G."/>
            <person name="Bluhm B."/>
            <person name="Cannon C."/>
            <person name="Castanera R."/>
            <person name="Culley D."/>
            <person name="Daum C."/>
            <person name="Ezra D."/>
            <person name="Gonzalez J."/>
            <person name="Henrissat B."/>
            <person name="Kuo A."/>
            <person name="Liang C."/>
            <person name="Lipzen A."/>
            <person name="Lutzoni F."/>
            <person name="Magnuson J."/>
            <person name="Mondo S."/>
            <person name="Nolan M."/>
            <person name="Ohm R."/>
            <person name="Pangilinan J."/>
            <person name="Park H.-J."/>
            <person name="Ramirez L."/>
            <person name="Alfaro M."/>
            <person name="Sun H."/>
            <person name="Tritt A."/>
            <person name="Yoshinaga Y."/>
            <person name="Zwiers L.-H."/>
            <person name="Turgeon B."/>
            <person name="Goodwin S."/>
            <person name="Spatafora J."/>
            <person name="Crous P."/>
            <person name="Grigoriev I."/>
        </authorList>
    </citation>
    <scope>NUCLEOTIDE SEQUENCE</scope>
    <source>
        <strain evidence="3">CBS 115976</strain>
    </source>
</reference>
<gene>
    <name evidence="3" type="ORF">BT63DRAFT_421580</name>
</gene>
<dbReference type="Gene3D" id="3.20.20.100">
    <property type="entry name" value="NADP-dependent oxidoreductase domain"/>
    <property type="match status" value="1"/>
</dbReference>
<evidence type="ECO:0000313" key="4">
    <source>
        <dbReference type="Proteomes" id="UP000799302"/>
    </source>
</evidence>
<feature type="domain" description="NADP-dependent oxidoreductase" evidence="2">
    <location>
        <begin position="42"/>
        <end position="316"/>
    </location>
</feature>
<name>A0A6A6UMF1_9PEZI</name>
<dbReference type="Pfam" id="PF00248">
    <property type="entry name" value="Aldo_ket_red"/>
    <property type="match status" value="1"/>
</dbReference>
<dbReference type="InterPro" id="IPR023210">
    <property type="entry name" value="NADP_OxRdtase_dom"/>
</dbReference>
<dbReference type="GO" id="GO:0016491">
    <property type="term" value="F:oxidoreductase activity"/>
    <property type="evidence" value="ECO:0007669"/>
    <property type="project" value="UniProtKB-KW"/>
</dbReference>
<dbReference type="PANTHER" id="PTHR43364">
    <property type="entry name" value="NADH-SPECIFIC METHYLGLYOXAL REDUCTASE-RELATED"/>
    <property type="match status" value="1"/>
</dbReference>
<dbReference type="PANTHER" id="PTHR43364:SF4">
    <property type="entry name" value="NAD(P)-LINKED OXIDOREDUCTASE SUPERFAMILY PROTEIN"/>
    <property type="match status" value="1"/>
</dbReference>
<organism evidence="3 4">
    <name type="scientific">Microthyrium microscopicum</name>
    <dbReference type="NCBI Taxonomy" id="703497"/>
    <lineage>
        <taxon>Eukaryota</taxon>
        <taxon>Fungi</taxon>
        <taxon>Dikarya</taxon>
        <taxon>Ascomycota</taxon>
        <taxon>Pezizomycotina</taxon>
        <taxon>Dothideomycetes</taxon>
        <taxon>Dothideomycetes incertae sedis</taxon>
        <taxon>Microthyriales</taxon>
        <taxon>Microthyriaceae</taxon>
        <taxon>Microthyrium</taxon>
    </lineage>
</organism>
<evidence type="ECO:0000259" key="2">
    <source>
        <dbReference type="Pfam" id="PF00248"/>
    </source>
</evidence>
<dbReference type="AlphaFoldDB" id="A0A6A6UMF1"/>
<dbReference type="InterPro" id="IPR050523">
    <property type="entry name" value="AKR_Detox_Biosynth"/>
</dbReference>
<dbReference type="OrthoDB" id="48988at2759"/>
<keyword evidence="4" id="KW-1185">Reference proteome</keyword>
<evidence type="ECO:0000313" key="3">
    <source>
        <dbReference type="EMBL" id="KAF2673429.1"/>
    </source>
</evidence>
<evidence type="ECO:0000256" key="1">
    <source>
        <dbReference type="ARBA" id="ARBA00023002"/>
    </source>
</evidence>